<dbReference type="EMBL" id="MN738879">
    <property type="protein sequence ID" value="QHT29591.1"/>
    <property type="molecule type" value="Genomic_DNA"/>
</dbReference>
<organism evidence="1">
    <name type="scientific">viral metagenome</name>
    <dbReference type="NCBI Taxonomy" id="1070528"/>
    <lineage>
        <taxon>unclassified sequences</taxon>
        <taxon>metagenomes</taxon>
        <taxon>organismal metagenomes</taxon>
    </lineage>
</organism>
<reference evidence="1" key="1">
    <citation type="journal article" date="2020" name="Nature">
        <title>Giant virus diversity and host interactions through global metagenomics.</title>
        <authorList>
            <person name="Schulz F."/>
            <person name="Roux S."/>
            <person name="Paez-Espino D."/>
            <person name="Jungbluth S."/>
            <person name="Walsh D.A."/>
            <person name="Denef V.J."/>
            <person name="McMahon K.D."/>
            <person name="Konstantinidis K.T."/>
            <person name="Eloe-Fadrosh E.A."/>
            <person name="Kyrpides N.C."/>
            <person name="Woyke T."/>
        </authorList>
    </citation>
    <scope>NUCLEOTIDE SEQUENCE</scope>
    <source>
        <strain evidence="1">GVMAG-M-3300005589-24</strain>
    </source>
</reference>
<evidence type="ECO:0000313" key="1">
    <source>
        <dbReference type="EMBL" id="QHT29591.1"/>
    </source>
</evidence>
<accession>A0A6C0ELR2</accession>
<protein>
    <submittedName>
        <fullName evidence="1">Uncharacterized protein</fullName>
    </submittedName>
</protein>
<name>A0A6C0ELR2_9ZZZZ</name>
<proteinExistence type="predicted"/>
<dbReference type="AlphaFoldDB" id="A0A6C0ELR2"/>
<sequence>MSHPELDTEISARCGCVKRIFVVGKQTVSCYDAEERIEYTYCPRHQKLFDGIFTEKNQLARQIHELDREEKLIHIDLFTK</sequence>